<dbReference type="PANTHER" id="PTHR33755">
    <property type="entry name" value="TOXIN PARE1-RELATED"/>
    <property type="match status" value="1"/>
</dbReference>
<reference evidence="3" key="1">
    <citation type="submission" date="2018-06" db="EMBL/GenBank/DDBJ databases">
        <authorList>
            <person name="Zhirakovskaya E."/>
        </authorList>
    </citation>
    <scope>NUCLEOTIDE SEQUENCE</scope>
</reference>
<dbReference type="SUPFAM" id="SSF143011">
    <property type="entry name" value="RelE-like"/>
    <property type="match status" value="1"/>
</dbReference>
<accession>A0A3B0URL5</accession>
<sequence length="103" mass="12162">MKIKFSESAFDDLEKINEYYEEQGVPHIGINFVSEIIEHVETLIDNPKIGRIVPEFNSEDIRELIHIPFRIVYILESKVIYVVRIWRSERLLKLADSSNDDEI</sequence>
<evidence type="ECO:0008006" key="4">
    <source>
        <dbReference type="Google" id="ProtNLM"/>
    </source>
</evidence>
<dbReference type="InterPro" id="IPR051803">
    <property type="entry name" value="TA_system_RelE-like_toxin"/>
</dbReference>
<organism evidence="3">
    <name type="scientific">hydrothermal vent metagenome</name>
    <dbReference type="NCBI Taxonomy" id="652676"/>
    <lineage>
        <taxon>unclassified sequences</taxon>
        <taxon>metagenomes</taxon>
        <taxon>ecological metagenomes</taxon>
    </lineage>
</organism>
<dbReference type="InterPro" id="IPR035093">
    <property type="entry name" value="RelE/ParE_toxin_dom_sf"/>
</dbReference>
<evidence type="ECO:0000313" key="3">
    <source>
        <dbReference type="EMBL" id="VAW29012.1"/>
    </source>
</evidence>
<dbReference type="Pfam" id="PF05016">
    <property type="entry name" value="ParE_toxin"/>
    <property type="match status" value="1"/>
</dbReference>
<dbReference type="InterPro" id="IPR007712">
    <property type="entry name" value="RelE/ParE_toxin"/>
</dbReference>
<evidence type="ECO:0000256" key="2">
    <source>
        <dbReference type="ARBA" id="ARBA00022649"/>
    </source>
</evidence>
<dbReference type="PANTHER" id="PTHR33755:SF5">
    <property type="entry name" value="TYPE II TOXIN-ANTITOXIN SYSTEM RELE_PARE FAMILY TOXIN"/>
    <property type="match status" value="1"/>
</dbReference>
<dbReference type="EMBL" id="UOES01000497">
    <property type="protein sequence ID" value="VAW29012.1"/>
    <property type="molecule type" value="Genomic_DNA"/>
</dbReference>
<protein>
    <recommendedName>
        <fullName evidence="4">Death on curing protein, Doc toxin</fullName>
    </recommendedName>
</protein>
<dbReference type="Gene3D" id="3.30.2310.20">
    <property type="entry name" value="RelE-like"/>
    <property type="match status" value="1"/>
</dbReference>
<proteinExistence type="inferred from homology"/>
<keyword evidence="2" id="KW-1277">Toxin-antitoxin system</keyword>
<gene>
    <name evidence="3" type="ORF">MNBD_BACTEROID06-1048</name>
</gene>
<comment type="similarity">
    <text evidence="1">Belongs to the RelE toxin family.</text>
</comment>
<name>A0A3B0URL5_9ZZZZ</name>
<dbReference type="AlphaFoldDB" id="A0A3B0URL5"/>
<evidence type="ECO:0000256" key="1">
    <source>
        <dbReference type="ARBA" id="ARBA00006226"/>
    </source>
</evidence>